<dbReference type="EMBL" id="GBXM01037622">
    <property type="protein sequence ID" value="JAH70955.1"/>
    <property type="molecule type" value="Transcribed_RNA"/>
</dbReference>
<protein>
    <submittedName>
        <fullName evidence="1">Uncharacterized protein</fullName>
    </submittedName>
</protein>
<evidence type="ECO:0000313" key="1">
    <source>
        <dbReference type="EMBL" id="JAH70955.1"/>
    </source>
</evidence>
<dbReference type="AlphaFoldDB" id="A0A0E9V0J1"/>
<name>A0A0E9V0J1_ANGAN</name>
<proteinExistence type="predicted"/>
<organism evidence="1">
    <name type="scientific">Anguilla anguilla</name>
    <name type="common">European freshwater eel</name>
    <name type="synonym">Muraena anguilla</name>
    <dbReference type="NCBI Taxonomy" id="7936"/>
    <lineage>
        <taxon>Eukaryota</taxon>
        <taxon>Metazoa</taxon>
        <taxon>Chordata</taxon>
        <taxon>Craniata</taxon>
        <taxon>Vertebrata</taxon>
        <taxon>Euteleostomi</taxon>
        <taxon>Actinopterygii</taxon>
        <taxon>Neopterygii</taxon>
        <taxon>Teleostei</taxon>
        <taxon>Anguilliformes</taxon>
        <taxon>Anguillidae</taxon>
        <taxon>Anguilla</taxon>
    </lineage>
</organism>
<reference evidence="1" key="1">
    <citation type="submission" date="2014-11" db="EMBL/GenBank/DDBJ databases">
        <authorList>
            <person name="Amaro Gonzalez C."/>
        </authorList>
    </citation>
    <scope>NUCLEOTIDE SEQUENCE</scope>
</reference>
<sequence length="45" mass="4972">MVIEPRPRVCSLSFSPCSAQRWLAKSFSLLGLLIRPTLPSSNRGV</sequence>
<accession>A0A0E9V0J1</accession>
<reference evidence="1" key="2">
    <citation type="journal article" date="2015" name="Fish Shellfish Immunol.">
        <title>Early steps in the European eel (Anguilla anguilla)-Vibrio vulnificus interaction in the gills: Role of the RtxA13 toxin.</title>
        <authorList>
            <person name="Callol A."/>
            <person name="Pajuelo D."/>
            <person name="Ebbesson L."/>
            <person name="Teles M."/>
            <person name="MacKenzie S."/>
            <person name="Amaro C."/>
        </authorList>
    </citation>
    <scope>NUCLEOTIDE SEQUENCE</scope>
</reference>